<protein>
    <submittedName>
        <fullName evidence="1">Uncharacterized protein</fullName>
    </submittedName>
</protein>
<name>H2ECZ6_9VIRU</name>
<gene>
    <name evidence="1" type="ORF">mv_R64</name>
</gene>
<dbReference type="EMBL" id="JN885995">
    <property type="protein sequence ID" value="AEX62269.1"/>
    <property type="molecule type" value="Genomic_DNA"/>
</dbReference>
<organism evidence="1">
    <name type="scientific">Moumouvirus sp. 'Monve'</name>
    <dbReference type="NCBI Taxonomy" id="1128131"/>
    <lineage>
        <taxon>Viruses</taxon>
        <taxon>Varidnaviria</taxon>
        <taxon>Bamfordvirae</taxon>
        <taxon>Nucleocytoviricota</taxon>
        <taxon>Megaviricetes</taxon>
        <taxon>Imitervirales</taxon>
        <taxon>Mimiviridae</taxon>
        <taxon>Megamimivirinae</taxon>
        <taxon>Moumouvirus</taxon>
    </lineage>
</organism>
<reference evidence="1" key="1">
    <citation type="submission" date="2011-10" db="EMBL/GenBank/DDBJ databases">
        <title>Provirophages and transpovirons: unique mobilome of giant viruses.</title>
        <authorList>
            <person name="Desnues C."/>
            <person name="LaScola B."/>
            <person name="Yutin N."/>
            <person name="Fournous G."/>
            <person name="Koonin E."/>
            <person name="Raoult D."/>
        </authorList>
    </citation>
    <scope>NUCLEOTIDE SEQUENCE</scope>
    <source>
        <strain evidence="1">Mv13-mv</strain>
    </source>
</reference>
<accession>H2ECZ6</accession>
<evidence type="ECO:0000313" key="1">
    <source>
        <dbReference type="EMBL" id="AEX62269.1"/>
    </source>
</evidence>
<sequence>MEYNILKPDFYNHLEVVLYNGPPNTLYGKYHGYVGYGEYGWEEGIIKALEKCWSVDYLFDNIINPSDKVIIAYLKKRNFSFDKIKNPSKDVIKFAIIQDYKRFPKYKHLFSENEILELLAECANIIKYIDKPTYLMSILAIEKNSWCIEYIKNPSFKLCKFAVEKNPMTICCIDKNSQTPELCKNAITGICLNSSRYYSNNKILKNLRYINDEIIDKIIDSKFLLHEFNSIPKKYLTQERVLNCIMKCPECIKYIDELTQELCDLAFNNNYNTIKYIPHQFQTTSMTSFIKNNNKYELIPFVKDLDQNYCDRMFDHFWCNIKYIPAEYQTKNMCEKVVKKDYNYLQYCAHIDKDILDTIFMSPQLRNTPKRDRFNFIKYFENDVIVRIIKVRPYTISILPEEKQSDEIIRTALNANGYTLEYVINKRFEYVQLALKNQPKAIKHIK</sequence>
<proteinExistence type="predicted"/>